<gene>
    <name evidence="2" type="ORF">MEDL_20722</name>
</gene>
<reference evidence="2" key="1">
    <citation type="submission" date="2021-03" db="EMBL/GenBank/DDBJ databases">
        <authorList>
            <person name="Bekaert M."/>
        </authorList>
    </citation>
    <scope>NUCLEOTIDE SEQUENCE</scope>
</reference>
<organism evidence="2 3">
    <name type="scientific">Mytilus edulis</name>
    <name type="common">Blue mussel</name>
    <dbReference type="NCBI Taxonomy" id="6550"/>
    <lineage>
        <taxon>Eukaryota</taxon>
        <taxon>Metazoa</taxon>
        <taxon>Spiralia</taxon>
        <taxon>Lophotrochozoa</taxon>
        <taxon>Mollusca</taxon>
        <taxon>Bivalvia</taxon>
        <taxon>Autobranchia</taxon>
        <taxon>Pteriomorphia</taxon>
        <taxon>Mytilida</taxon>
        <taxon>Mytiloidea</taxon>
        <taxon>Mytilidae</taxon>
        <taxon>Mytilinae</taxon>
        <taxon>Mytilus</taxon>
    </lineage>
</organism>
<feature type="signal peptide" evidence="1">
    <location>
        <begin position="1"/>
        <end position="17"/>
    </location>
</feature>
<sequence length="170" mass="19372">MVFILLTIFQILSLNEAFDFTCPPQAHWRIRAKSMCKPPSNYTCLFDVNHQINVYRDKCSRPRILGPGYKYVFQPNLNRAACNVTRYQPFIFETIGYSDCTFQKSLCNSLGQKTYVNSNTRSDTTCICNTDIGYTLITSSAHQCYCNPSTEDCSCYLGINPYNETTGLRG</sequence>
<name>A0A8S3RAR5_MYTED</name>
<proteinExistence type="predicted"/>
<comment type="caution">
    <text evidence="2">The sequence shown here is derived from an EMBL/GenBank/DDBJ whole genome shotgun (WGS) entry which is preliminary data.</text>
</comment>
<protein>
    <submittedName>
        <fullName evidence="2">Uncharacterized protein</fullName>
    </submittedName>
</protein>
<dbReference type="Proteomes" id="UP000683360">
    <property type="component" value="Unassembled WGS sequence"/>
</dbReference>
<evidence type="ECO:0000313" key="3">
    <source>
        <dbReference type="Proteomes" id="UP000683360"/>
    </source>
</evidence>
<dbReference type="EMBL" id="CAJPWZ010001046">
    <property type="protein sequence ID" value="CAG2206437.1"/>
    <property type="molecule type" value="Genomic_DNA"/>
</dbReference>
<keyword evidence="3" id="KW-1185">Reference proteome</keyword>
<feature type="chain" id="PRO_5035927499" evidence="1">
    <location>
        <begin position="18"/>
        <end position="170"/>
    </location>
</feature>
<evidence type="ECO:0000256" key="1">
    <source>
        <dbReference type="SAM" id="SignalP"/>
    </source>
</evidence>
<accession>A0A8S3RAR5</accession>
<evidence type="ECO:0000313" key="2">
    <source>
        <dbReference type="EMBL" id="CAG2206437.1"/>
    </source>
</evidence>
<keyword evidence="1" id="KW-0732">Signal</keyword>
<dbReference type="OrthoDB" id="6080917at2759"/>
<dbReference type="AlphaFoldDB" id="A0A8S3RAR5"/>